<dbReference type="GO" id="GO:0005975">
    <property type="term" value="P:carbohydrate metabolic process"/>
    <property type="evidence" value="ECO:0007669"/>
    <property type="project" value="InterPro"/>
</dbReference>
<dbReference type="InterPro" id="IPR008928">
    <property type="entry name" value="6-hairpin_glycosidase_sf"/>
</dbReference>
<dbReference type="Pfam" id="PF17389">
    <property type="entry name" value="Bac_rhamnosid6H"/>
    <property type="match status" value="1"/>
</dbReference>
<keyword evidence="2" id="KW-0326">Glycosidase</keyword>
<evidence type="ECO:0000259" key="1">
    <source>
        <dbReference type="Pfam" id="PF17389"/>
    </source>
</evidence>
<dbReference type="SUPFAM" id="SSF48208">
    <property type="entry name" value="Six-hairpin glycosidases"/>
    <property type="match status" value="1"/>
</dbReference>
<dbReference type="PANTHER" id="PTHR34987">
    <property type="entry name" value="C, PUTATIVE (AFU_ORTHOLOGUE AFUA_3G02880)-RELATED"/>
    <property type="match status" value="1"/>
</dbReference>
<dbReference type="InterPro" id="IPR012341">
    <property type="entry name" value="6hp_glycosidase-like_sf"/>
</dbReference>
<dbReference type="GO" id="GO:0016798">
    <property type="term" value="F:hydrolase activity, acting on glycosyl bonds"/>
    <property type="evidence" value="ECO:0007669"/>
    <property type="project" value="UniProtKB-KW"/>
</dbReference>
<organism evidence="2 3">
    <name type="scientific">Pleurostoma richardsiae</name>
    <dbReference type="NCBI Taxonomy" id="41990"/>
    <lineage>
        <taxon>Eukaryota</taxon>
        <taxon>Fungi</taxon>
        <taxon>Dikarya</taxon>
        <taxon>Ascomycota</taxon>
        <taxon>Pezizomycotina</taxon>
        <taxon>Sordariomycetes</taxon>
        <taxon>Sordariomycetidae</taxon>
        <taxon>Calosphaeriales</taxon>
        <taxon>Pleurostomataceae</taxon>
        <taxon>Pleurostoma</taxon>
    </lineage>
</organism>
<dbReference type="Proteomes" id="UP001174694">
    <property type="component" value="Unassembled WGS sequence"/>
</dbReference>
<dbReference type="InterPro" id="IPR035396">
    <property type="entry name" value="Bac_rhamnosid6H"/>
</dbReference>
<name>A0AA38SD16_9PEZI</name>
<accession>A0AA38SD16</accession>
<comment type="caution">
    <text evidence="2">The sequence shown here is derived from an EMBL/GenBank/DDBJ whole genome shotgun (WGS) entry which is preliminary data.</text>
</comment>
<reference evidence="2" key="1">
    <citation type="submission" date="2022-07" db="EMBL/GenBank/DDBJ databases">
        <title>Fungi with potential for degradation of polypropylene.</title>
        <authorList>
            <person name="Gostincar C."/>
        </authorList>
    </citation>
    <scope>NUCLEOTIDE SEQUENCE</scope>
    <source>
        <strain evidence="2">EXF-13308</strain>
    </source>
</reference>
<dbReference type="Gene3D" id="1.50.10.10">
    <property type="match status" value="1"/>
</dbReference>
<dbReference type="Gene3D" id="2.60.120.260">
    <property type="entry name" value="Galactose-binding domain-like"/>
    <property type="match status" value="2"/>
</dbReference>
<dbReference type="PANTHER" id="PTHR34987:SF2">
    <property type="entry name" value="B, PUTATIVE (AFU_ORTHOLOGUE AFUA_7G05040)-RELATED"/>
    <property type="match status" value="1"/>
</dbReference>
<dbReference type="Gene3D" id="2.60.420.10">
    <property type="entry name" value="Maltose phosphorylase, domain 3"/>
    <property type="match status" value="1"/>
</dbReference>
<sequence length="674" mass="77101">MIRSPLPGFILHCELPDQSLCTDESWKTKKDDATRLVSDSEWDFRLGPQFLSLNENVDGRLSDTGWNTIQYNDGSWPSAILGSPQRNMSPMLDPRRLFPREIPALPEVPSRFDKVVTWSPGPISGSAWQSLLSDSTVVKIPPNTTQWVELESSILTTGFLDLLCTFGGDNSQAPTIELLCSECYEPPMEQVTSRTKGDRTDFQNGRLYGTTDTYIAPHGTSHYTPFWFRTFRYIRVTITTKNRPLTLESFTYRDTHYPLNVRSTIETNSVFIKKLWTISLNTLQNCMHDTYEDCPFYEQNQFAMDTRSQVLFTYLVSRDDRLARKAMQEFYASRREDGLVETHFPNPGRSLNIPTFSLFWVLMVYDHMVHFGDEALVRRYLGAIDDVLYYFDRRINHLGLVGQFDLDCWAFVDWVDGWRAAGKGFKGLAVPKAYYERGTATYHTLIYAYTLLKASEILEFIGRHDTAKEYRNRQQALIQAVNTHCFDPTTGFFFDGPAALGEQSQHVQVFAVLTGCVSGIEAQRLLRRTVLEVEKHGLAKASLAMSFYVFRAVSEAGIYEECWDTLIRPWRTMVANNLTTWAESESMMRSDCHGWSATPLWEIGTEILGVKQRSKEYLRRVLGEEDDAAQVRINPKRGLVEDICADIVVGEDEGDMIHVEWNLRSTEETCSGSQ</sequence>
<keyword evidence="3" id="KW-1185">Reference proteome</keyword>
<protein>
    <submittedName>
        <fullName evidence="2">Six-hairpin glycosidase-like protein</fullName>
    </submittedName>
</protein>
<feature type="domain" description="Alpha-L-rhamnosidase six-hairpin glycosidase" evidence="1">
    <location>
        <begin position="263"/>
        <end position="599"/>
    </location>
</feature>
<evidence type="ECO:0000313" key="3">
    <source>
        <dbReference type="Proteomes" id="UP001174694"/>
    </source>
</evidence>
<keyword evidence="2" id="KW-0378">Hydrolase</keyword>
<evidence type="ECO:0000313" key="2">
    <source>
        <dbReference type="EMBL" id="KAJ9156207.1"/>
    </source>
</evidence>
<dbReference type="AlphaFoldDB" id="A0AA38SD16"/>
<dbReference type="EMBL" id="JANBVO010000002">
    <property type="protein sequence ID" value="KAJ9156207.1"/>
    <property type="molecule type" value="Genomic_DNA"/>
</dbReference>
<proteinExistence type="predicted"/>
<gene>
    <name evidence="2" type="ORF">NKR23_g966</name>
</gene>